<feature type="transmembrane region" description="Helical" evidence="6">
    <location>
        <begin position="16"/>
        <end position="38"/>
    </location>
</feature>
<sequence length="213" mass="22688">MALFFEANSMFGIADYGAFVVAIILFLLIPGPGNLALITSTSKGGIRGGLAATTGVIVGDQCLLWAAVAGVSAVLAAYPTAFKAVQWLGAAYLAWLGFKMLLAKPGSAPILNIKPGHFFRQAFMITLLNPKAIVFYMAFFPLFVDPARHQGLITFGAMAVTIAALTFLYGLTSTLLTHFLAERIRANRRISGTLEKLAGVFLIAFGVKLAISR</sequence>
<evidence type="ECO:0000313" key="8">
    <source>
        <dbReference type="Proteomes" id="UP001242045"/>
    </source>
</evidence>
<dbReference type="PIRSF" id="PIRSF006324">
    <property type="entry name" value="LeuE"/>
    <property type="match status" value="1"/>
</dbReference>
<keyword evidence="2" id="KW-1003">Cell membrane</keyword>
<feature type="transmembrane region" description="Helical" evidence="6">
    <location>
        <begin position="84"/>
        <end position="102"/>
    </location>
</feature>
<feature type="transmembrane region" description="Helical" evidence="6">
    <location>
        <begin position="50"/>
        <end position="78"/>
    </location>
</feature>
<keyword evidence="3 6" id="KW-0812">Transmembrane</keyword>
<dbReference type="Proteomes" id="UP001242045">
    <property type="component" value="Unassembled WGS sequence"/>
</dbReference>
<comment type="subcellular location">
    <subcellularLocation>
        <location evidence="1">Cell membrane</location>
        <topology evidence="1">Multi-pass membrane protein</topology>
    </subcellularLocation>
</comment>
<accession>A0AAW8CQC3</accession>
<organism evidence="7 8">
    <name type="scientific">Variovorax boronicumulans</name>
    <dbReference type="NCBI Taxonomy" id="436515"/>
    <lineage>
        <taxon>Bacteria</taxon>
        <taxon>Pseudomonadati</taxon>
        <taxon>Pseudomonadota</taxon>
        <taxon>Betaproteobacteria</taxon>
        <taxon>Burkholderiales</taxon>
        <taxon>Comamonadaceae</taxon>
        <taxon>Variovorax</taxon>
    </lineage>
</organism>
<protein>
    <submittedName>
        <fullName evidence="7">Threonine/homoserine/homoserine lactone efflux protein</fullName>
    </submittedName>
</protein>
<comment type="caution">
    <text evidence="7">The sequence shown here is derived from an EMBL/GenBank/DDBJ whole genome shotgun (WGS) entry which is preliminary data.</text>
</comment>
<name>A0AAW8CQC3_9BURK</name>
<evidence type="ECO:0000256" key="1">
    <source>
        <dbReference type="ARBA" id="ARBA00004651"/>
    </source>
</evidence>
<dbReference type="GO" id="GO:0015171">
    <property type="term" value="F:amino acid transmembrane transporter activity"/>
    <property type="evidence" value="ECO:0007669"/>
    <property type="project" value="TreeGrafter"/>
</dbReference>
<feature type="transmembrane region" description="Helical" evidence="6">
    <location>
        <begin position="155"/>
        <end position="181"/>
    </location>
</feature>
<keyword evidence="4 6" id="KW-1133">Transmembrane helix</keyword>
<dbReference type="InterPro" id="IPR001123">
    <property type="entry name" value="LeuE-type"/>
</dbReference>
<keyword evidence="5 6" id="KW-0472">Membrane</keyword>
<evidence type="ECO:0000256" key="6">
    <source>
        <dbReference type="SAM" id="Phobius"/>
    </source>
</evidence>
<evidence type="ECO:0000256" key="3">
    <source>
        <dbReference type="ARBA" id="ARBA00022692"/>
    </source>
</evidence>
<dbReference type="AlphaFoldDB" id="A0AAW8CQC3"/>
<feature type="transmembrane region" description="Helical" evidence="6">
    <location>
        <begin position="122"/>
        <end position="143"/>
    </location>
</feature>
<dbReference type="GO" id="GO:0005886">
    <property type="term" value="C:plasma membrane"/>
    <property type="evidence" value="ECO:0007669"/>
    <property type="project" value="UniProtKB-SubCell"/>
</dbReference>
<gene>
    <name evidence="7" type="ORF">J2W31_002783</name>
</gene>
<evidence type="ECO:0000313" key="7">
    <source>
        <dbReference type="EMBL" id="MDP9893668.1"/>
    </source>
</evidence>
<dbReference type="EMBL" id="JAUSRD010000005">
    <property type="protein sequence ID" value="MDP9893668.1"/>
    <property type="molecule type" value="Genomic_DNA"/>
</dbReference>
<dbReference type="Pfam" id="PF01810">
    <property type="entry name" value="LysE"/>
    <property type="match status" value="1"/>
</dbReference>
<dbReference type="PANTHER" id="PTHR30086:SF20">
    <property type="entry name" value="ARGININE EXPORTER PROTEIN ARGO-RELATED"/>
    <property type="match status" value="1"/>
</dbReference>
<evidence type="ECO:0000256" key="2">
    <source>
        <dbReference type="ARBA" id="ARBA00022475"/>
    </source>
</evidence>
<reference evidence="7" key="1">
    <citation type="submission" date="2023-07" db="EMBL/GenBank/DDBJ databases">
        <title>Sorghum-associated microbial communities from plants grown in Nebraska, USA.</title>
        <authorList>
            <person name="Schachtman D."/>
        </authorList>
    </citation>
    <scope>NUCLEOTIDE SEQUENCE</scope>
    <source>
        <strain evidence="7">DS3754</strain>
    </source>
</reference>
<proteinExistence type="predicted"/>
<evidence type="ECO:0000256" key="5">
    <source>
        <dbReference type="ARBA" id="ARBA00023136"/>
    </source>
</evidence>
<evidence type="ECO:0000256" key="4">
    <source>
        <dbReference type="ARBA" id="ARBA00022989"/>
    </source>
</evidence>
<dbReference type="PANTHER" id="PTHR30086">
    <property type="entry name" value="ARGININE EXPORTER PROTEIN ARGO"/>
    <property type="match status" value="1"/>
</dbReference>